<evidence type="ECO:0000313" key="3">
    <source>
        <dbReference type="EMBL" id="RHY89629.1"/>
    </source>
</evidence>
<dbReference type="PANTHER" id="PTHR21521:SF0">
    <property type="entry name" value="AMUN, ISOFORM A"/>
    <property type="match status" value="1"/>
</dbReference>
<comment type="caution">
    <text evidence="4">The sequence shown here is derived from an EMBL/GenBank/DDBJ whole genome shotgun (WGS) entry which is preliminary data.</text>
</comment>
<keyword evidence="2" id="KW-0732">Signal</keyword>
<dbReference type="PANTHER" id="PTHR21521">
    <property type="entry name" value="AMUN, ISOFORM A"/>
    <property type="match status" value="1"/>
</dbReference>
<dbReference type="AlphaFoldDB" id="A0A3R6YWC0"/>
<accession>A0A3R6YWC0</accession>
<dbReference type="Proteomes" id="UP000285712">
    <property type="component" value="Unassembled WGS sequence"/>
</dbReference>
<dbReference type="EMBL" id="QUTG01003950">
    <property type="protein sequence ID" value="RHY89629.1"/>
    <property type="molecule type" value="Genomic_DNA"/>
</dbReference>
<evidence type="ECO:0008006" key="7">
    <source>
        <dbReference type="Google" id="ProtNLM"/>
    </source>
</evidence>
<dbReference type="VEuPathDB" id="FungiDB:H257_05341"/>
<evidence type="ECO:0000313" key="6">
    <source>
        <dbReference type="Proteomes" id="UP000285712"/>
    </source>
</evidence>
<dbReference type="EMBL" id="QUTH01002397">
    <property type="protein sequence ID" value="RHZ26190.1"/>
    <property type="molecule type" value="Genomic_DNA"/>
</dbReference>
<evidence type="ECO:0000256" key="1">
    <source>
        <dbReference type="SAM" id="MobiDB-lite"/>
    </source>
</evidence>
<sequence>MHAYPLEHVVRFHHFLLALVAVKVLRIMQALHGQVTIRVFEALTLVDKLEALETWFHAELPLLVRAQGYITQPQLSKLMQWKLSKGKWRPRLQSFVDALTDKQVIDLSTKAFAACTKKLYREATAVLSELKGVRSTCLSIEFLTAFQVGPATASAVLAAFDPAVPFMGDEALNALTSDIGARQYTLPHFVRFLDTVQAKSSALNESITDDGGHVWTAQQVQLCLWLEQAAQSSGSTTPKAKPPTKKRPKRSASSELQLPANKRTTRGSSTR</sequence>
<feature type="region of interest" description="Disordered" evidence="1">
    <location>
        <begin position="231"/>
        <end position="271"/>
    </location>
</feature>
<reference evidence="5 6" key="1">
    <citation type="submission" date="2018-08" db="EMBL/GenBank/DDBJ databases">
        <title>Aphanomyces genome sequencing and annotation.</title>
        <authorList>
            <person name="Minardi D."/>
            <person name="Oidtmann B."/>
            <person name="Van Der Giezen M."/>
            <person name="Studholme D.J."/>
        </authorList>
    </citation>
    <scope>NUCLEOTIDE SEQUENCE [LARGE SCALE GENOMIC DNA]</scope>
    <source>
        <strain evidence="4 5">Da</strain>
        <strain evidence="3 6">Sv</strain>
    </source>
</reference>
<evidence type="ECO:0000313" key="4">
    <source>
        <dbReference type="EMBL" id="RHZ26190.1"/>
    </source>
</evidence>
<organism evidence="4 5">
    <name type="scientific">Aphanomyces astaci</name>
    <name type="common">Crayfish plague agent</name>
    <dbReference type="NCBI Taxonomy" id="112090"/>
    <lineage>
        <taxon>Eukaryota</taxon>
        <taxon>Sar</taxon>
        <taxon>Stramenopiles</taxon>
        <taxon>Oomycota</taxon>
        <taxon>Saprolegniomycetes</taxon>
        <taxon>Saprolegniales</taxon>
        <taxon>Verrucalvaceae</taxon>
        <taxon>Aphanomyces</taxon>
    </lineage>
</organism>
<protein>
    <recommendedName>
        <fullName evidence="7">HhH-GPD domain-containing protein</fullName>
    </recommendedName>
</protein>
<evidence type="ECO:0000313" key="5">
    <source>
        <dbReference type="Proteomes" id="UP000285430"/>
    </source>
</evidence>
<gene>
    <name evidence="3" type="ORF">DYB35_004850</name>
    <name evidence="4" type="ORF">DYB37_006124</name>
</gene>
<feature type="signal peptide" evidence="2">
    <location>
        <begin position="1"/>
        <end position="30"/>
    </location>
</feature>
<feature type="chain" id="PRO_5036092091" description="HhH-GPD domain-containing protein" evidence="2">
    <location>
        <begin position="31"/>
        <end position="271"/>
    </location>
</feature>
<dbReference type="Proteomes" id="UP000285430">
    <property type="component" value="Unassembled WGS sequence"/>
</dbReference>
<proteinExistence type="predicted"/>
<name>A0A3R6YWC0_APHAT</name>
<evidence type="ECO:0000256" key="2">
    <source>
        <dbReference type="SAM" id="SignalP"/>
    </source>
</evidence>